<reference evidence="1 2" key="1">
    <citation type="submission" date="2019-08" db="EMBL/GenBank/DDBJ databases">
        <title>Genome of Luteibaculum oceani JCM 18817.</title>
        <authorList>
            <person name="Bowman J.P."/>
        </authorList>
    </citation>
    <scope>NUCLEOTIDE SEQUENCE [LARGE SCALE GENOMIC DNA]</scope>
    <source>
        <strain evidence="1 2">JCM 18817</strain>
    </source>
</reference>
<name>A0A5C6VCS0_9FLAO</name>
<gene>
    <name evidence="1" type="ORF">FRX97_04900</name>
</gene>
<protein>
    <submittedName>
        <fullName evidence="1">DUF4249 domain-containing protein</fullName>
    </submittedName>
</protein>
<dbReference type="Proteomes" id="UP000321168">
    <property type="component" value="Unassembled WGS sequence"/>
</dbReference>
<comment type="caution">
    <text evidence="1">The sequence shown here is derived from an EMBL/GenBank/DDBJ whole genome shotgun (WGS) entry which is preliminary data.</text>
</comment>
<proteinExistence type="predicted"/>
<organism evidence="1 2">
    <name type="scientific">Luteibaculum oceani</name>
    <dbReference type="NCBI Taxonomy" id="1294296"/>
    <lineage>
        <taxon>Bacteria</taxon>
        <taxon>Pseudomonadati</taxon>
        <taxon>Bacteroidota</taxon>
        <taxon>Flavobacteriia</taxon>
        <taxon>Flavobacteriales</taxon>
        <taxon>Luteibaculaceae</taxon>
        <taxon>Luteibaculum</taxon>
    </lineage>
</organism>
<dbReference type="PROSITE" id="PS51257">
    <property type="entry name" value="PROKAR_LIPOPROTEIN"/>
    <property type="match status" value="1"/>
</dbReference>
<dbReference type="EMBL" id="VORB01000004">
    <property type="protein sequence ID" value="TXC81345.1"/>
    <property type="molecule type" value="Genomic_DNA"/>
</dbReference>
<dbReference type="OrthoDB" id="647456at2"/>
<dbReference type="InterPro" id="IPR025345">
    <property type="entry name" value="DUF4249"/>
</dbReference>
<evidence type="ECO:0000313" key="1">
    <source>
        <dbReference type="EMBL" id="TXC81345.1"/>
    </source>
</evidence>
<keyword evidence="2" id="KW-1185">Reference proteome</keyword>
<sequence>MEFRILKYALVATLLLSCEKEIFVDLPPDPTKIVVEGQIEDGGLPILLLSESQAFFQPVDVESVSKTIINDAKVRMVINEGDTIPLRSFCSGDLPDTLRIILARQSGLEFLANPESDICIYTSLDQRARGKINSRYELLINARGQFIKSKTQIPPPVALDSLWYKKDGARDSLGFIWATLSDPANKYNAYRWFAQRINQYTYGPNKGETKDPFPIAPFGSAFEDEFFDGLSFDFVYNRGTYPGSTKNDDQDIEAGYFKEGDTILVKFTTIDESAFQYFRSYYTAIGNTGSPFATPTNIKTNVDGGLGVWVGYGVATDTLVAVDLE</sequence>
<dbReference type="Pfam" id="PF14054">
    <property type="entry name" value="DUF4249"/>
    <property type="match status" value="1"/>
</dbReference>
<dbReference type="RefSeq" id="WP_147014005.1">
    <property type="nucleotide sequence ID" value="NZ_VORB01000004.1"/>
</dbReference>
<dbReference type="AlphaFoldDB" id="A0A5C6VCS0"/>
<accession>A0A5C6VCS0</accession>
<evidence type="ECO:0000313" key="2">
    <source>
        <dbReference type="Proteomes" id="UP000321168"/>
    </source>
</evidence>